<organism evidence="2 3">
    <name type="scientific">Massariosphaeria phaeospora</name>
    <dbReference type="NCBI Taxonomy" id="100035"/>
    <lineage>
        <taxon>Eukaryota</taxon>
        <taxon>Fungi</taxon>
        <taxon>Dikarya</taxon>
        <taxon>Ascomycota</taxon>
        <taxon>Pezizomycotina</taxon>
        <taxon>Dothideomycetes</taxon>
        <taxon>Pleosporomycetidae</taxon>
        <taxon>Pleosporales</taxon>
        <taxon>Pleosporales incertae sedis</taxon>
        <taxon>Massariosphaeria</taxon>
    </lineage>
</organism>
<protein>
    <submittedName>
        <fullName evidence="2">Uncharacterized protein</fullName>
    </submittedName>
</protein>
<gene>
    <name evidence="2" type="ORF">BDV95DRAFT_582997</name>
</gene>
<dbReference type="EMBL" id="JAADJZ010000024">
    <property type="protein sequence ID" value="KAF2867287.1"/>
    <property type="molecule type" value="Genomic_DNA"/>
</dbReference>
<comment type="caution">
    <text evidence="2">The sequence shown here is derived from an EMBL/GenBank/DDBJ whole genome shotgun (WGS) entry which is preliminary data.</text>
</comment>
<evidence type="ECO:0000313" key="3">
    <source>
        <dbReference type="Proteomes" id="UP000481861"/>
    </source>
</evidence>
<evidence type="ECO:0000313" key="2">
    <source>
        <dbReference type="EMBL" id="KAF2867287.1"/>
    </source>
</evidence>
<feature type="signal peptide" evidence="1">
    <location>
        <begin position="1"/>
        <end position="19"/>
    </location>
</feature>
<keyword evidence="3" id="KW-1185">Reference proteome</keyword>
<proteinExistence type="predicted"/>
<evidence type="ECO:0000256" key="1">
    <source>
        <dbReference type="SAM" id="SignalP"/>
    </source>
</evidence>
<accession>A0A7C8I8V9</accession>
<reference evidence="2 3" key="1">
    <citation type="submission" date="2020-01" db="EMBL/GenBank/DDBJ databases">
        <authorList>
            <consortium name="DOE Joint Genome Institute"/>
            <person name="Haridas S."/>
            <person name="Albert R."/>
            <person name="Binder M."/>
            <person name="Bloem J."/>
            <person name="Labutti K."/>
            <person name="Salamov A."/>
            <person name="Andreopoulos B."/>
            <person name="Baker S.E."/>
            <person name="Barry K."/>
            <person name="Bills G."/>
            <person name="Bluhm B.H."/>
            <person name="Cannon C."/>
            <person name="Castanera R."/>
            <person name="Culley D.E."/>
            <person name="Daum C."/>
            <person name="Ezra D."/>
            <person name="Gonzalez J.B."/>
            <person name="Henrissat B."/>
            <person name="Kuo A."/>
            <person name="Liang C."/>
            <person name="Lipzen A."/>
            <person name="Lutzoni F."/>
            <person name="Magnuson J."/>
            <person name="Mondo S."/>
            <person name="Nolan M."/>
            <person name="Ohm R."/>
            <person name="Pangilinan J."/>
            <person name="Park H.-J.H."/>
            <person name="Ramirez L."/>
            <person name="Alfaro M."/>
            <person name="Sun H."/>
            <person name="Tritt A."/>
            <person name="Yoshinaga Y."/>
            <person name="Zwiers L.-H.L."/>
            <person name="Turgeon B.G."/>
            <person name="Goodwin S.B."/>
            <person name="Spatafora J.W."/>
            <person name="Crous P.W."/>
            <person name="Grigoriev I.V."/>
        </authorList>
    </citation>
    <scope>NUCLEOTIDE SEQUENCE [LARGE SCALE GENOMIC DNA]</scope>
    <source>
        <strain evidence="2 3">CBS 611.86</strain>
    </source>
</reference>
<name>A0A7C8I8V9_9PLEO</name>
<dbReference type="AlphaFoldDB" id="A0A7C8I8V9"/>
<sequence>MGVGVSVVGLVAAAGLIAAANGGTRWYRGSGEPSQLSLIGKETLLLTSGIVRSIVRPGAIAGVGRKRVGACEGGVKCWKGKKRK</sequence>
<feature type="chain" id="PRO_5028806827" evidence="1">
    <location>
        <begin position="20"/>
        <end position="84"/>
    </location>
</feature>
<dbReference type="Proteomes" id="UP000481861">
    <property type="component" value="Unassembled WGS sequence"/>
</dbReference>
<keyword evidence="1" id="KW-0732">Signal</keyword>